<evidence type="ECO:0000313" key="4">
    <source>
        <dbReference type="EMBL" id="GFE42314.1"/>
    </source>
</evidence>
<dbReference type="Proteomes" id="UP000431826">
    <property type="component" value="Unassembled WGS sequence"/>
</dbReference>
<evidence type="ECO:0000313" key="5">
    <source>
        <dbReference type="Proteomes" id="UP000431826"/>
    </source>
</evidence>
<accession>A0A640UI45</accession>
<proteinExistence type="predicted"/>
<protein>
    <submittedName>
        <fullName evidence="2">Uncharacterized protein</fullName>
    </submittedName>
</protein>
<name>A0A640UI45_9ACTN</name>
<evidence type="ECO:0000313" key="2">
    <source>
        <dbReference type="EMBL" id="GFE35329.1"/>
    </source>
</evidence>
<dbReference type="GeneID" id="96288024"/>
<dbReference type="EMBL" id="BLIR01000002">
    <property type="protein sequence ID" value="GFE40543.1"/>
    <property type="molecule type" value="Genomic_DNA"/>
</dbReference>
<gene>
    <name evidence="2" type="ORF">Stube_00020</name>
    <name evidence="3" type="ORF">Stube_52160</name>
    <name evidence="4" type="ORF">Stube_69870</name>
</gene>
<evidence type="ECO:0000256" key="1">
    <source>
        <dbReference type="SAM" id="MobiDB-lite"/>
    </source>
</evidence>
<reference evidence="2 5" key="1">
    <citation type="submission" date="2019-12" db="EMBL/GenBank/DDBJ databases">
        <title>Whole genome shotgun sequence of Streptomyces tubercidicus NBRC 13090.</title>
        <authorList>
            <person name="Ichikawa N."/>
            <person name="Kimura A."/>
            <person name="Kitahashi Y."/>
            <person name="Komaki H."/>
            <person name="Tamura T."/>
        </authorList>
    </citation>
    <scope>NUCLEOTIDE SEQUENCE [LARGE SCALE GENOMIC DNA]</scope>
    <source>
        <strain evidence="2 5">NBRC 13090</strain>
    </source>
</reference>
<dbReference type="RefSeq" id="WP_246240068.1">
    <property type="nucleotide sequence ID" value="NZ_BLIR01000001.1"/>
</dbReference>
<feature type="region of interest" description="Disordered" evidence="1">
    <location>
        <begin position="71"/>
        <end position="97"/>
    </location>
</feature>
<dbReference type="EMBL" id="BLIR01000003">
    <property type="protein sequence ID" value="GFE42314.1"/>
    <property type="molecule type" value="Genomic_DNA"/>
</dbReference>
<sequence>MLALLRITLAEVDAMNDQESDIALRDLLTRDGWSARKVGRQGDQAADVIGGGRQRGRIVLQAKHTRVGGNVGSGVRWRRRGGPGGDDAYWSRDGGHA</sequence>
<keyword evidence="5" id="KW-1185">Reference proteome</keyword>
<evidence type="ECO:0000313" key="3">
    <source>
        <dbReference type="EMBL" id="GFE40543.1"/>
    </source>
</evidence>
<dbReference type="EMBL" id="BLIR01000001">
    <property type="protein sequence ID" value="GFE35329.1"/>
    <property type="molecule type" value="Genomic_DNA"/>
</dbReference>
<organism evidence="2 5">
    <name type="scientific">Streptomyces tubercidicus</name>
    <dbReference type="NCBI Taxonomy" id="47759"/>
    <lineage>
        <taxon>Bacteria</taxon>
        <taxon>Bacillati</taxon>
        <taxon>Actinomycetota</taxon>
        <taxon>Actinomycetes</taxon>
        <taxon>Kitasatosporales</taxon>
        <taxon>Streptomycetaceae</taxon>
        <taxon>Streptomyces</taxon>
    </lineage>
</organism>
<dbReference type="AlphaFoldDB" id="A0A640UI45"/>
<comment type="caution">
    <text evidence="2">The sequence shown here is derived from an EMBL/GenBank/DDBJ whole genome shotgun (WGS) entry which is preliminary data.</text>
</comment>